<dbReference type="InterPro" id="IPR019422">
    <property type="entry name" value="7TM_GPCR_serpentine_rcpt_Srh"/>
</dbReference>
<name>E3LLG8_CAERE</name>
<dbReference type="AlphaFoldDB" id="E3LLG8"/>
<feature type="transmembrane region" description="Helical" evidence="1">
    <location>
        <begin position="207"/>
        <end position="230"/>
    </location>
</feature>
<dbReference type="eggNOG" id="ENOG502TJCW">
    <property type="taxonomic scope" value="Eukaryota"/>
</dbReference>
<proteinExistence type="predicted"/>
<accession>E3LLG8</accession>
<gene>
    <name evidence="2" type="ORF">CRE_18543</name>
</gene>
<dbReference type="OrthoDB" id="5836178at2759"/>
<protein>
    <recommendedName>
        <fullName evidence="4">Serpentine Receptor, class H</fullName>
    </recommendedName>
</protein>
<dbReference type="HOGENOM" id="CLU_042960_0_2_1"/>
<reference evidence="2" key="1">
    <citation type="submission" date="2007-07" db="EMBL/GenBank/DDBJ databases">
        <title>PCAP assembly of the Caenorhabditis remanei genome.</title>
        <authorList>
            <consortium name="The Caenorhabditis remanei Sequencing Consortium"/>
            <person name="Wilson R.K."/>
        </authorList>
    </citation>
    <scope>NUCLEOTIDE SEQUENCE [LARGE SCALE GENOMIC DNA]</scope>
    <source>
        <strain evidence="2">PB4641</strain>
    </source>
</reference>
<feature type="transmembrane region" description="Helical" evidence="1">
    <location>
        <begin position="251"/>
        <end position="276"/>
    </location>
</feature>
<dbReference type="PANTHER" id="PTHR22941">
    <property type="entry name" value="SERPENTINE RECEPTOR"/>
    <property type="match status" value="1"/>
</dbReference>
<dbReference type="InterPro" id="IPR053220">
    <property type="entry name" value="Nematode_rcpt-like_serp_H"/>
</dbReference>
<dbReference type="InParanoid" id="E3LLG8"/>
<feature type="transmembrane region" description="Helical" evidence="1">
    <location>
        <begin position="29"/>
        <end position="49"/>
    </location>
</feature>
<keyword evidence="1" id="KW-0812">Transmembrane</keyword>
<feature type="transmembrane region" description="Helical" evidence="1">
    <location>
        <begin position="61"/>
        <end position="87"/>
    </location>
</feature>
<dbReference type="PANTHER" id="PTHR22941:SF155">
    <property type="entry name" value="SERPENTINE RECEPTOR, CLASS H"/>
    <property type="match status" value="1"/>
</dbReference>
<evidence type="ECO:0000256" key="1">
    <source>
        <dbReference type="SAM" id="Phobius"/>
    </source>
</evidence>
<feature type="transmembrane region" description="Helical" evidence="1">
    <location>
        <begin position="148"/>
        <end position="167"/>
    </location>
</feature>
<dbReference type="EMBL" id="DS268410">
    <property type="protein sequence ID" value="EFP00332.1"/>
    <property type="molecule type" value="Genomic_DNA"/>
</dbReference>
<keyword evidence="3" id="KW-1185">Reference proteome</keyword>
<sequence>MSIYWSDYVESNCRQNYSYIASSAFLKNAYHFTALFTIPLAIFTFYVIVRVTPRKMKNMKIPLLIAHAWTTNLDLMITVNVTPVIFFPSAAGLPSGLLGSIGFNAKWLAYFGQVSIIMNGVCFVILLENRHAQITTIKFKIQRKRTRLIYFGINYFLAFFLMLTFYMEESDQLELRQIVLKRIPCPTIDFYDKNAIVLLKGGELLPFLSISGGLSIIVIQSLFFALHTIYHLNVVKNAHISEATKALQRKFLSYVAMQVMIPWTALVCPILYSLYADSNNYYNQALNNISMLLMACHGLMSTLCTLFIMKPYRDFVKSVIMGSEEPDTKRLWATSVVRSQASMLGSVA</sequence>
<dbReference type="Proteomes" id="UP000008281">
    <property type="component" value="Unassembled WGS sequence"/>
</dbReference>
<feature type="transmembrane region" description="Helical" evidence="1">
    <location>
        <begin position="288"/>
        <end position="308"/>
    </location>
</feature>
<evidence type="ECO:0008006" key="4">
    <source>
        <dbReference type="Google" id="ProtNLM"/>
    </source>
</evidence>
<organism evidence="3">
    <name type="scientific">Caenorhabditis remanei</name>
    <name type="common">Caenorhabditis vulgaris</name>
    <dbReference type="NCBI Taxonomy" id="31234"/>
    <lineage>
        <taxon>Eukaryota</taxon>
        <taxon>Metazoa</taxon>
        <taxon>Ecdysozoa</taxon>
        <taxon>Nematoda</taxon>
        <taxon>Chromadorea</taxon>
        <taxon>Rhabditida</taxon>
        <taxon>Rhabditina</taxon>
        <taxon>Rhabditomorpha</taxon>
        <taxon>Rhabditoidea</taxon>
        <taxon>Rhabditidae</taxon>
        <taxon>Peloderinae</taxon>
        <taxon>Caenorhabditis</taxon>
    </lineage>
</organism>
<dbReference type="OMA" id="MEDADQM"/>
<feature type="transmembrane region" description="Helical" evidence="1">
    <location>
        <begin position="107"/>
        <end position="127"/>
    </location>
</feature>
<keyword evidence="1" id="KW-0472">Membrane</keyword>
<keyword evidence="1" id="KW-1133">Transmembrane helix</keyword>
<dbReference type="Pfam" id="PF10318">
    <property type="entry name" value="7TM_GPCR_Srh"/>
    <property type="match status" value="1"/>
</dbReference>
<evidence type="ECO:0000313" key="2">
    <source>
        <dbReference type="EMBL" id="EFP00332.1"/>
    </source>
</evidence>
<evidence type="ECO:0000313" key="3">
    <source>
        <dbReference type="Proteomes" id="UP000008281"/>
    </source>
</evidence>